<proteinExistence type="inferred from homology"/>
<dbReference type="GO" id="GO:0005743">
    <property type="term" value="C:mitochondrial inner membrane"/>
    <property type="evidence" value="ECO:0007669"/>
    <property type="project" value="UniProtKB-SubCell"/>
</dbReference>
<keyword evidence="8" id="KW-0472">Membrane</keyword>
<dbReference type="InterPro" id="IPR003197">
    <property type="entry name" value="QCR7"/>
</dbReference>
<evidence type="ECO:0000256" key="3">
    <source>
        <dbReference type="ARBA" id="ARBA00022448"/>
    </source>
</evidence>
<evidence type="ECO:0000256" key="5">
    <source>
        <dbReference type="ARBA" id="ARBA00022792"/>
    </source>
</evidence>
<keyword evidence="6" id="KW-0249">Electron transport</keyword>
<evidence type="ECO:0000256" key="8">
    <source>
        <dbReference type="ARBA" id="ARBA00023136"/>
    </source>
</evidence>
<keyword evidence="5" id="KW-0999">Mitochondrion inner membrane</keyword>
<comment type="subcellular location">
    <subcellularLocation>
        <location evidence="1">Mitochondrion inner membrane</location>
        <topology evidence="1">Peripheral membrane protein</topology>
        <orientation evidence="1">Matrix side</orientation>
    </subcellularLocation>
</comment>
<dbReference type="SUPFAM" id="SSF81524">
    <property type="entry name" value="14 kDa protein of cytochrome bc1 complex (Ubiquinol-cytochrome c reductase)"/>
    <property type="match status" value="1"/>
</dbReference>
<keyword evidence="3" id="KW-0813">Transport</keyword>
<sequence>MLRPIITSNIKKAAAKLLNLSNIPQSEKLAAVNTLTKRGQFNVYEQFPVVQPWFKYTVIPEEELQWWELVEKKSMYWLRLKNRYPKYGLLADDIISNESPVVMEAVNRLPQEIRDARTRRISRATDLVVNMKLLPDTYWTTVEEDVAYLQPYIRWVESEFEEHDSETLLRNDAPIPFHLSIDHNKFENGQIFKQRFVD</sequence>
<evidence type="ECO:0000256" key="2">
    <source>
        <dbReference type="ARBA" id="ARBA00008554"/>
    </source>
</evidence>
<accession>A0AAW2Z148</accession>
<evidence type="ECO:0000313" key="9">
    <source>
        <dbReference type="EMBL" id="KAL0483472.1"/>
    </source>
</evidence>
<dbReference type="GO" id="GO:0006122">
    <property type="term" value="P:mitochondrial electron transport, ubiquinol to cytochrome c"/>
    <property type="evidence" value="ECO:0007669"/>
    <property type="project" value="InterPro"/>
</dbReference>
<dbReference type="Proteomes" id="UP001431209">
    <property type="component" value="Unassembled WGS sequence"/>
</dbReference>
<gene>
    <name evidence="9" type="ORF">AKO1_001438</name>
    <name evidence="10" type="ORF">AKO1_014554</name>
</gene>
<dbReference type="PANTHER" id="PTHR12022:SF0">
    <property type="entry name" value="CYTOCHROME B-C1 COMPLEX SUBUNIT 7"/>
    <property type="match status" value="1"/>
</dbReference>
<evidence type="ECO:0000256" key="1">
    <source>
        <dbReference type="ARBA" id="ARBA00004443"/>
    </source>
</evidence>
<evidence type="ECO:0000256" key="4">
    <source>
        <dbReference type="ARBA" id="ARBA00022660"/>
    </source>
</evidence>
<keyword evidence="4" id="KW-0679">Respiratory chain</keyword>
<evidence type="ECO:0000313" key="11">
    <source>
        <dbReference type="Proteomes" id="UP001431209"/>
    </source>
</evidence>
<dbReference type="GO" id="GO:0045275">
    <property type="term" value="C:respiratory chain complex III"/>
    <property type="evidence" value="ECO:0007669"/>
    <property type="project" value="InterPro"/>
</dbReference>
<name>A0AAW2Z148_9EUKA</name>
<dbReference type="PANTHER" id="PTHR12022">
    <property type="entry name" value="UBIQUINOL-CYTOCHROME C REDUCTASE COMPLEX 14 KD PROTEIN"/>
    <property type="match status" value="1"/>
</dbReference>
<comment type="similarity">
    <text evidence="2">Belongs to the UQCRB/QCR7 family.</text>
</comment>
<keyword evidence="11" id="KW-1185">Reference proteome</keyword>
<dbReference type="InterPro" id="IPR036544">
    <property type="entry name" value="QCR7_sf"/>
</dbReference>
<protein>
    <submittedName>
        <fullName evidence="10">Cytochrome b-c1 complex subunit 7</fullName>
    </submittedName>
</protein>
<dbReference type="EMBL" id="JAOPGA020000966">
    <property type="protein sequence ID" value="KAL0483536.1"/>
    <property type="molecule type" value="Genomic_DNA"/>
</dbReference>
<dbReference type="Gene3D" id="1.10.1090.10">
    <property type="entry name" value="Cytochrome b-c1 complex subunit 7"/>
    <property type="match status" value="1"/>
</dbReference>
<keyword evidence="7" id="KW-0496">Mitochondrion</keyword>
<dbReference type="AlphaFoldDB" id="A0AAW2Z148"/>
<evidence type="ECO:0000256" key="6">
    <source>
        <dbReference type="ARBA" id="ARBA00022982"/>
    </source>
</evidence>
<comment type="caution">
    <text evidence="10">The sequence shown here is derived from an EMBL/GenBank/DDBJ whole genome shotgun (WGS) entry which is preliminary data.</text>
</comment>
<dbReference type="EMBL" id="JAOPGA020000963">
    <property type="protein sequence ID" value="KAL0483472.1"/>
    <property type="molecule type" value="Genomic_DNA"/>
</dbReference>
<evidence type="ECO:0000313" key="10">
    <source>
        <dbReference type="EMBL" id="KAL0483536.1"/>
    </source>
</evidence>
<dbReference type="Pfam" id="PF02271">
    <property type="entry name" value="UCR_14kD"/>
    <property type="match status" value="1"/>
</dbReference>
<organism evidence="10 11">
    <name type="scientific">Acrasis kona</name>
    <dbReference type="NCBI Taxonomy" id="1008807"/>
    <lineage>
        <taxon>Eukaryota</taxon>
        <taxon>Discoba</taxon>
        <taxon>Heterolobosea</taxon>
        <taxon>Tetramitia</taxon>
        <taxon>Eutetramitia</taxon>
        <taxon>Acrasidae</taxon>
        <taxon>Acrasis</taxon>
    </lineage>
</organism>
<evidence type="ECO:0000256" key="7">
    <source>
        <dbReference type="ARBA" id="ARBA00023128"/>
    </source>
</evidence>
<reference evidence="10 11" key="1">
    <citation type="submission" date="2024-03" db="EMBL/GenBank/DDBJ databases">
        <title>The Acrasis kona genome and developmental transcriptomes reveal deep origins of eukaryotic multicellular pathways.</title>
        <authorList>
            <person name="Sheikh S."/>
            <person name="Fu C.-J."/>
            <person name="Brown M.W."/>
            <person name="Baldauf S.L."/>
        </authorList>
    </citation>
    <scope>NUCLEOTIDE SEQUENCE [LARGE SCALE GENOMIC DNA]</scope>
    <source>
        <strain evidence="10 11">ATCC MYA-3509</strain>
    </source>
</reference>